<feature type="region of interest" description="Disordered" evidence="1">
    <location>
        <begin position="41"/>
        <end position="91"/>
    </location>
</feature>
<protein>
    <submittedName>
        <fullName evidence="2">Uncharacterized protein</fullName>
    </submittedName>
</protein>
<dbReference type="AlphaFoldDB" id="A0A1N7JMF3"/>
<dbReference type="EMBL" id="FTOM01000001">
    <property type="protein sequence ID" value="SIS50542.1"/>
    <property type="molecule type" value="Genomic_DNA"/>
</dbReference>
<proteinExistence type="predicted"/>
<evidence type="ECO:0000313" key="2">
    <source>
        <dbReference type="EMBL" id="SIS50542.1"/>
    </source>
</evidence>
<dbReference type="Proteomes" id="UP000186098">
    <property type="component" value="Unassembled WGS sequence"/>
</dbReference>
<feature type="compositionally biased region" description="Basic and acidic residues" evidence="1">
    <location>
        <begin position="245"/>
        <end position="254"/>
    </location>
</feature>
<gene>
    <name evidence="2" type="ORF">SAMN05421795_101164</name>
</gene>
<reference evidence="3" key="1">
    <citation type="submission" date="2017-01" db="EMBL/GenBank/DDBJ databases">
        <authorList>
            <person name="Varghese N."/>
            <person name="Submissions S."/>
        </authorList>
    </citation>
    <scope>NUCLEOTIDE SEQUENCE [LARGE SCALE GENOMIC DNA]</scope>
    <source>
        <strain evidence="3">DSM 18714</strain>
    </source>
</reference>
<name>A0A1N7JMF3_9RHOB</name>
<evidence type="ECO:0000256" key="1">
    <source>
        <dbReference type="SAM" id="MobiDB-lite"/>
    </source>
</evidence>
<sequence length="321" mass="35053">MMRLKTTHAHPDGEANATRRAQHRIAARAKAAGIIGARHLRTASRQARTPQSAATRGAYPPAVQAPDSAYLESSANQPCESPRRSSPRIAPSKQRMIDGALRPALHVIGSAPKRPGAPTGIRTPMMRERLATGADGACTRRQFRVARCLPRLGAYPTRSHGQTMTPRPRRKMAPFPRPRCARIARRGPRQRSAPDDARPARRRAPPRRIEPHRAPRLNAPSATSTLGGMHARAAVLLRSGRHQKPSPEAEKTDGEGQPAQPENDTAPRPADQGLEPAPTARGPPRVWPRSAARFWTRHRRNAPGTAPRERGKHDTAPLSGH</sequence>
<dbReference type="STRING" id="407234.SAMN05421795_101164"/>
<feature type="region of interest" description="Disordered" evidence="1">
    <location>
        <begin position="1"/>
        <end position="20"/>
    </location>
</feature>
<feature type="compositionally biased region" description="Polar residues" evidence="1">
    <location>
        <begin position="43"/>
        <end position="54"/>
    </location>
</feature>
<feature type="compositionally biased region" description="Basic residues" evidence="1">
    <location>
        <begin position="179"/>
        <end position="189"/>
    </location>
</feature>
<feature type="region of interest" description="Disordered" evidence="1">
    <location>
        <begin position="154"/>
        <end position="227"/>
    </location>
</feature>
<evidence type="ECO:0000313" key="3">
    <source>
        <dbReference type="Proteomes" id="UP000186098"/>
    </source>
</evidence>
<organism evidence="2 3">
    <name type="scientific">Phaeovulum vinaykumarii</name>
    <dbReference type="NCBI Taxonomy" id="407234"/>
    <lineage>
        <taxon>Bacteria</taxon>
        <taxon>Pseudomonadati</taxon>
        <taxon>Pseudomonadota</taxon>
        <taxon>Alphaproteobacteria</taxon>
        <taxon>Rhodobacterales</taxon>
        <taxon>Paracoccaceae</taxon>
        <taxon>Phaeovulum</taxon>
    </lineage>
</organism>
<accession>A0A1N7JMF3</accession>
<feature type="region of interest" description="Disordered" evidence="1">
    <location>
        <begin position="240"/>
        <end position="321"/>
    </location>
</feature>
<keyword evidence="3" id="KW-1185">Reference proteome</keyword>